<accession>A0ABV4SCH9</accession>
<feature type="region of interest" description="Disordered" evidence="1">
    <location>
        <begin position="1"/>
        <end position="31"/>
    </location>
</feature>
<evidence type="ECO:0000313" key="4">
    <source>
        <dbReference type="Proteomes" id="UP001571476"/>
    </source>
</evidence>
<dbReference type="RefSeq" id="WP_372560929.1">
    <property type="nucleotide sequence ID" value="NZ_JBGOSP010000001.1"/>
</dbReference>
<keyword evidence="2" id="KW-0472">Membrane</keyword>
<sequence length="418" mass="44595">MRDGGSGDSTVSENGDKSDDERGDATPASGAGAVRRLTGRLRAHRLLSSAVAVAVVAAVAVPLVLAGSGADAEPCTPVSGTTRALAGDPAAATKALDPGDRMDRIGSAKKLLAHDGFCGDGARVLGRVIDAGTRASGPGKPHTMAQARSAYAVAAALSDREIPAALAPSVARMLAEYEVDALRDDDFGGLGRDDVTGPAVPPAEAALDDHGWVWLGRFLSPSEAHATFEYGDRFADVTADIPDLVAELAKKPQAFAILYDAHRAQLAHYLERLTRQGGDPSYRPGDKYATPTTWTDNDLQDLADHIGTLMALRSGYAKDGTIQDVAAFDAVVRKHSRGTFRPASHRLTTRPPMGDIADRPTSGPLRGDVMDGRRQMFTVLDRWAKERDVPLERATAMRQLMDDYYVRALWMVSVERSR</sequence>
<keyword evidence="2" id="KW-1133">Transmembrane helix</keyword>
<evidence type="ECO:0000256" key="2">
    <source>
        <dbReference type="SAM" id="Phobius"/>
    </source>
</evidence>
<proteinExistence type="predicted"/>
<evidence type="ECO:0000256" key="1">
    <source>
        <dbReference type="SAM" id="MobiDB-lite"/>
    </source>
</evidence>
<keyword evidence="2" id="KW-0812">Transmembrane</keyword>
<gene>
    <name evidence="3" type="ORF">ACEG43_01365</name>
</gene>
<feature type="transmembrane region" description="Helical" evidence="2">
    <location>
        <begin position="46"/>
        <end position="65"/>
    </location>
</feature>
<reference evidence="3 4" key="1">
    <citation type="submission" date="2024-08" db="EMBL/GenBank/DDBJ databases">
        <title>Genome sequence of Streptomyces aureus CACIA-1.46HGO.</title>
        <authorList>
            <person name="Evangelista-Martinez Z."/>
        </authorList>
    </citation>
    <scope>NUCLEOTIDE SEQUENCE [LARGE SCALE GENOMIC DNA]</scope>
    <source>
        <strain evidence="3 4">CACIA-1.46HGO</strain>
    </source>
</reference>
<keyword evidence="4" id="KW-1185">Reference proteome</keyword>
<dbReference type="EMBL" id="JBGOSP010000001">
    <property type="protein sequence ID" value="MFA3834839.1"/>
    <property type="molecule type" value="Genomic_DNA"/>
</dbReference>
<evidence type="ECO:0000313" key="3">
    <source>
        <dbReference type="EMBL" id="MFA3834839.1"/>
    </source>
</evidence>
<feature type="compositionally biased region" description="Basic and acidic residues" evidence="1">
    <location>
        <begin position="14"/>
        <end position="24"/>
    </location>
</feature>
<name>A0ABV4SCH9_9ACTN</name>
<dbReference type="Proteomes" id="UP001571476">
    <property type="component" value="Unassembled WGS sequence"/>
</dbReference>
<comment type="caution">
    <text evidence="3">The sequence shown here is derived from an EMBL/GenBank/DDBJ whole genome shotgun (WGS) entry which is preliminary data.</text>
</comment>
<organism evidence="3 4">
    <name type="scientific">Streptomyces aureus</name>
    <dbReference type="NCBI Taxonomy" id="193461"/>
    <lineage>
        <taxon>Bacteria</taxon>
        <taxon>Bacillati</taxon>
        <taxon>Actinomycetota</taxon>
        <taxon>Actinomycetes</taxon>
        <taxon>Kitasatosporales</taxon>
        <taxon>Streptomycetaceae</taxon>
        <taxon>Streptomyces</taxon>
    </lineage>
</organism>
<protein>
    <submittedName>
        <fullName evidence="3">Uncharacterized protein</fullName>
    </submittedName>
</protein>
<feature type="region of interest" description="Disordered" evidence="1">
    <location>
        <begin position="342"/>
        <end position="367"/>
    </location>
</feature>